<gene>
    <name evidence="1" type="ORF">OWV82_000837</name>
</gene>
<keyword evidence="2" id="KW-1185">Reference proteome</keyword>
<protein>
    <submittedName>
        <fullName evidence="1">Histidine kinase</fullName>
    </submittedName>
</protein>
<evidence type="ECO:0000313" key="2">
    <source>
        <dbReference type="Proteomes" id="UP001164539"/>
    </source>
</evidence>
<evidence type="ECO:0000313" key="1">
    <source>
        <dbReference type="EMBL" id="KAJ4727797.1"/>
    </source>
</evidence>
<name>A0ACC1YWH7_MELAZ</name>
<keyword evidence="1" id="KW-0418">Kinase</keyword>
<dbReference type="EMBL" id="CM051394">
    <property type="protein sequence ID" value="KAJ4727797.1"/>
    <property type="molecule type" value="Genomic_DNA"/>
</dbReference>
<sequence length="1079" mass="118763">MVSEIESVAKLLHPINSSATNLARVISSSVNSSEISFSDLEIKVVPSLFQAFSTTPHISQISYIGLDGLFFSYYFDGNQTLAVYSNSSFPNARKKHMWYTQPVDRTTGKLCGEAIKTSPLSVNTSWFLKALNSTEGSPALGTGWSKAQELLFLNTASIYGRGAVSLGIPVKTITNFFTDINLYGGRLSIATNHGEVLVNGFPNTEMIVANNSISFQLKNPNNGEHISRVGYVSCMPAGDGTISIGETDYKVYCSPLEIGGVKSVYALAMPKKGLVSLVHRTSKLALTLLLLMIGIVVISVFSFVFIIVRGAKKEMHLTASLIKQMEATQQAERKSMNKSLAFASASHDIRASLAGITGFIDICYEEAAPGSELETNLRQMKGCANDLLSLLNSILDTSKIEAGKMQLETKELNLSQLLEDIVDLFHPVGMKKGVDVVLDLHDGSVMKFSHVKGDAGKLKQVLSNLLSNAVKFTSEGHVSVRAWARKPNSSANPIHSSNRNGWLQSLPCLFYKNRKARNDMEAVNAVHKNQNSTEFVFEVDDTGKGIPKDKRKSVFENYVQVKEGQVEGGTGLGLGIVQSLVRLQGGDIEIVDKENDERGTCFRFNIFLTVCETSSADNTKGDNDSTSGDTDTQLPHMGLTISAPSTGLTIRTPSPRMKSKFNHSPHSSLAKSDFSSRSDSSGASLKDVPLSAMEGTDYRSPVYKRRGAPNFILIIIDATAGPFSELFNTVTEFRRDLQGICKVVWLDKPTSRSINFDGLEEEGMDPNDDVLLKPFHGSRLLKVIKLLPEFGGTSARQISLRGKAPRDPSTSYSKHSHSRAKSSGNVYPPRGKLNQQAEIREDHSSSSGQSRKDVISTAPPVQTHFRRETRNSSDQESGHRPREIEEEDGETRRQKPLSGKRILVAEDSPMLQRVAKINLLHLGATVEVCENGEEALHLVRGGLKDQGDHGGPPILPYDYILMDCEVKGFHYPKILSVIAFVYIESIEVRFHWNFYNSQLESFITSSHTFQMPIMNGYEATRQIRKEEKHYGIHIPIIALTAHISGDEADQTILAGMDVHLGKPLNREHLLEAIRYINSK</sequence>
<keyword evidence="1" id="KW-0808">Transferase</keyword>
<dbReference type="Proteomes" id="UP001164539">
    <property type="component" value="Chromosome 1"/>
</dbReference>
<reference evidence="1 2" key="1">
    <citation type="journal article" date="2023" name="Science">
        <title>Complex scaffold remodeling in plant triterpene biosynthesis.</title>
        <authorList>
            <person name="De La Pena R."/>
            <person name="Hodgson H."/>
            <person name="Liu J.C."/>
            <person name="Stephenson M.J."/>
            <person name="Martin A.C."/>
            <person name="Owen C."/>
            <person name="Harkess A."/>
            <person name="Leebens-Mack J."/>
            <person name="Jimenez L.E."/>
            <person name="Osbourn A."/>
            <person name="Sattely E.S."/>
        </authorList>
    </citation>
    <scope>NUCLEOTIDE SEQUENCE [LARGE SCALE GENOMIC DNA]</scope>
    <source>
        <strain evidence="2">cv. JPN11</strain>
        <tissue evidence="1">Leaf</tissue>
    </source>
</reference>
<accession>A0ACC1YWH7</accession>
<comment type="caution">
    <text evidence="1">The sequence shown here is derived from an EMBL/GenBank/DDBJ whole genome shotgun (WGS) entry which is preliminary data.</text>
</comment>
<proteinExistence type="predicted"/>
<organism evidence="1 2">
    <name type="scientific">Melia azedarach</name>
    <name type="common">Chinaberry tree</name>
    <dbReference type="NCBI Taxonomy" id="155640"/>
    <lineage>
        <taxon>Eukaryota</taxon>
        <taxon>Viridiplantae</taxon>
        <taxon>Streptophyta</taxon>
        <taxon>Embryophyta</taxon>
        <taxon>Tracheophyta</taxon>
        <taxon>Spermatophyta</taxon>
        <taxon>Magnoliopsida</taxon>
        <taxon>eudicotyledons</taxon>
        <taxon>Gunneridae</taxon>
        <taxon>Pentapetalae</taxon>
        <taxon>rosids</taxon>
        <taxon>malvids</taxon>
        <taxon>Sapindales</taxon>
        <taxon>Meliaceae</taxon>
        <taxon>Melia</taxon>
    </lineage>
</organism>